<dbReference type="AlphaFoldDB" id="A0A9D1J5S7"/>
<proteinExistence type="predicted"/>
<keyword evidence="1" id="KW-0472">Membrane</keyword>
<keyword evidence="1" id="KW-0812">Transmembrane</keyword>
<evidence type="ECO:0000313" key="2">
    <source>
        <dbReference type="EMBL" id="HIR61853.1"/>
    </source>
</evidence>
<sequence>MKKTVILLLFLMGGLIVGALLTYLGQSVSFLWWLTLGDSIGFGYPQAVTLDLSVIRLNLGFYLELNVAQMIGLIAAMAAYFAWGRKL</sequence>
<comment type="caution">
    <text evidence="2">The sequence shown here is derived from an EMBL/GenBank/DDBJ whole genome shotgun (WGS) entry which is preliminary data.</text>
</comment>
<reference evidence="2" key="2">
    <citation type="journal article" date="2021" name="PeerJ">
        <title>Extensive microbial diversity within the chicken gut microbiome revealed by metagenomics and culture.</title>
        <authorList>
            <person name="Gilroy R."/>
            <person name="Ravi A."/>
            <person name="Getino M."/>
            <person name="Pursley I."/>
            <person name="Horton D.L."/>
            <person name="Alikhan N.F."/>
            <person name="Baker D."/>
            <person name="Gharbi K."/>
            <person name="Hall N."/>
            <person name="Watson M."/>
            <person name="Adriaenssens E.M."/>
            <person name="Foster-Nyarko E."/>
            <person name="Jarju S."/>
            <person name="Secka A."/>
            <person name="Antonio M."/>
            <person name="Oren A."/>
            <person name="Chaudhuri R.R."/>
            <person name="La Ragione R."/>
            <person name="Hildebrand F."/>
            <person name="Pallen M.J."/>
        </authorList>
    </citation>
    <scope>NUCLEOTIDE SEQUENCE</scope>
    <source>
        <strain evidence="2">CHK189-12415</strain>
    </source>
</reference>
<name>A0A9D1J5S7_9FIRM</name>
<gene>
    <name evidence="2" type="ORF">IAB37_09795</name>
</gene>
<keyword evidence="1" id="KW-1133">Transmembrane helix</keyword>
<organism evidence="2 3">
    <name type="scientific">Candidatus Faecivivens stercoravium</name>
    <dbReference type="NCBI Taxonomy" id="2840803"/>
    <lineage>
        <taxon>Bacteria</taxon>
        <taxon>Bacillati</taxon>
        <taxon>Bacillota</taxon>
        <taxon>Clostridia</taxon>
        <taxon>Eubacteriales</taxon>
        <taxon>Oscillospiraceae</taxon>
        <taxon>Oscillospiraceae incertae sedis</taxon>
        <taxon>Candidatus Faecivivens</taxon>
    </lineage>
</organism>
<evidence type="ECO:0000256" key="1">
    <source>
        <dbReference type="SAM" id="Phobius"/>
    </source>
</evidence>
<feature type="transmembrane region" description="Helical" evidence="1">
    <location>
        <begin position="61"/>
        <end position="83"/>
    </location>
</feature>
<protein>
    <submittedName>
        <fullName evidence="2">DUF4321 domain-containing protein</fullName>
    </submittedName>
</protein>
<dbReference type="EMBL" id="DVHA01000318">
    <property type="protein sequence ID" value="HIR61853.1"/>
    <property type="molecule type" value="Genomic_DNA"/>
</dbReference>
<evidence type="ECO:0000313" key="3">
    <source>
        <dbReference type="Proteomes" id="UP000824241"/>
    </source>
</evidence>
<reference evidence="2" key="1">
    <citation type="submission" date="2020-10" db="EMBL/GenBank/DDBJ databases">
        <authorList>
            <person name="Gilroy R."/>
        </authorList>
    </citation>
    <scope>NUCLEOTIDE SEQUENCE</scope>
    <source>
        <strain evidence="2">CHK189-12415</strain>
    </source>
</reference>
<dbReference type="Proteomes" id="UP000824241">
    <property type="component" value="Unassembled WGS sequence"/>
</dbReference>
<accession>A0A9D1J5S7</accession>
<dbReference type="InterPro" id="IPR025470">
    <property type="entry name" value="DUF4321"/>
</dbReference>
<dbReference type="Pfam" id="PF14209">
    <property type="entry name" value="DUF4321"/>
    <property type="match status" value="1"/>
</dbReference>